<evidence type="ECO:0000256" key="1">
    <source>
        <dbReference type="SAM" id="MobiDB-lite"/>
    </source>
</evidence>
<gene>
    <name evidence="2" type="ORF">A7U60_g9022</name>
</gene>
<dbReference type="EMBL" id="LNZH02000216">
    <property type="protein sequence ID" value="OCB84342.1"/>
    <property type="molecule type" value="Genomic_DNA"/>
</dbReference>
<name>A0A9Q5HQW1_SANBA</name>
<feature type="compositionally biased region" description="Basic and acidic residues" evidence="1">
    <location>
        <begin position="114"/>
        <end position="125"/>
    </location>
</feature>
<proteinExistence type="predicted"/>
<accession>A0A9Q5HQW1</accession>
<protein>
    <submittedName>
        <fullName evidence="2">Uncharacterized protein</fullName>
    </submittedName>
</protein>
<feature type="region of interest" description="Disordered" evidence="1">
    <location>
        <begin position="71"/>
        <end position="226"/>
    </location>
</feature>
<reference evidence="2" key="1">
    <citation type="submission" date="2016-06" db="EMBL/GenBank/DDBJ databases">
        <title>Draft Genome sequence of the fungus Inonotus baumii.</title>
        <authorList>
            <person name="Zhu H."/>
            <person name="Lin W."/>
        </authorList>
    </citation>
    <scope>NUCLEOTIDE SEQUENCE</scope>
    <source>
        <strain evidence="2">821</strain>
    </source>
</reference>
<sequence length="283" mass="31210">MEVDILSPQMRIRSVSSSNKRARSPGSPSPLERASKRTMISQLQYRKGVNQEEGGADRRWSRYEDEWVHQTQGMTIHSPALSEGDHLSTRSGEADEDFDEDARVDVQMTSLEDSASRHTLHEDLSTPRPQTHPPDIQGEDLSMTSPTSSQQQLDSHSHSHPNLHFRSLEPGSTDLPSTNEALNSLHALLDTPRSHRTDSTYTNTNNNTARPPKITLHPATPSTPTDGPRLAFALSLSQPSTPPPSLSLIANAMPPSMEGDQLQHNDRTTAEKTPRLDGTPGRL</sequence>
<feature type="compositionally biased region" description="Basic and acidic residues" evidence="1">
    <location>
        <begin position="261"/>
        <end position="275"/>
    </location>
</feature>
<dbReference type="Proteomes" id="UP000757232">
    <property type="component" value="Unassembled WGS sequence"/>
</dbReference>
<evidence type="ECO:0000313" key="2">
    <source>
        <dbReference type="EMBL" id="OCB84342.1"/>
    </source>
</evidence>
<organism evidence="2 3">
    <name type="scientific">Sanghuangporus baumii</name>
    <name type="common">Phellinus baumii</name>
    <dbReference type="NCBI Taxonomy" id="108892"/>
    <lineage>
        <taxon>Eukaryota</taxon>
        <taxon>Fungi</taxon>
        <taxon>Dikarya</taxon>
        <taxon>Basidiomycota</taxon>
        <taxon>Agaricomycotina</taxon>
        <taxon>Agaricomycetes</taxon>
        <taxon>Hymenochaetales</taxon>
        <taxon>Hymenochaetaceae</taxon>
        <taxon>Sanghuangporus</taxon>
    </lineage>
</organism>
<feature type="region of interest" description="Disordered" evidence="1">
    <location>
        <begin position="238"/>
        <end position="283"/>
    </location>
</feature>
<evidence type="ECO:0000313" key="3">
    <source>
        <dbReference type="Proteomes" id="UP000757232"/>
    </source>
</evidence>
<comment type="caution">
    <text evidence="2">The sequence shown here is derived from an EMBL/GenBank/DDBJ whole genome shotgun (WGS) entry which is preliminary data.</text>
</comment>
<dbReference type="AlphaFoldDB" id="A0A9Q5HQW1"/>
<dbReference type="OrthoDB" id="3262078at2759"/>
<feature type="region of interest" description="Disordered" evidence="1">
    <location>
        <begin position="1"/>
        <end position="58"/>
    </location>
</feature>
<keyword evidence="3" id="KW-1185">Reference proteome</keyword>